<evidence type="ECO:0000313" key="16">
    <source>
        <dbReference type="Proteomes" id="UP001152320"/>
    </source>
</evidence>
<name>A0A9Q1C886_HOLLE</name>
<dbReference type="GO" id="GO:0008270">
    <property type="term" value="F:zinc ion binding"/>
    <property type="evidence" value="ECO:0007669"/>
    <property type="project" value="UniProtKB-KW"/>
</dbReference>
<dbReference type="FunFam" id="3.30.160.60:FF:000453">
    <property type="entry name" value="GLIS family zinc finger 3"/>
    <property type="match status" value="1"/>
</dbReference>
<dbReference type="OrthoDB" id="3214149at2759"/>
<evidence type="ECO:0000256" key="9">
    <source>
        <dbReference type="ARBA" id="ARBA00023125"/>
    </source>
</evidence>
<accession>A0A9Q1C886</accession>
<dbReference type="GO" id="GO:0005634">
    <property type="term" value="C:nucleus"/>
    <property type="evidence" value="ECO:0007669"/>
    <property type="project" value="UniProtKB-SubCell"/>
</dbReference>
<dbReference type="InterPro" id="IPR036236">
    <property type="entry name" value="Znf_C2H2_sf"/>
</dbReference>
<comment type="similarity">
    <text evidence="2">Belongs to the GLI C2H2-type zinc-finger protein family.</text>
</comment>
<feature type="domain" description="C2H2-type" evidence="14">
    <location>
        <begin position="692"/>
        <end position="721"/>
    </location>
</feature>
<evidence type="ECO:0000256" key="3">
    <source>
        <dbReference type="ARBA" id="ARBA00022491"/>
    </source>
</evidence>
<comment type="caution">
    <text evidence="15">The sequence shown here is derived from an EMBL/GenBank/DDBJ whole genome shotgun (WGS) entry which is preliminary data.</text>
</comment>
<dbReference type="PANTHER" id="PTHR45718:SF7">
    <property type="entry name" value="C2H2-TYPE DOMAIN-CONTAINING PROTEIN"/>
    <property type="match status" value="1"/>
</dbReference>
<feature type="compositionally biased region" description="Basic and acidic residues" evidence="13">
    <location>
        <begin position="1"/>
        <end position="11"/>
    </location>
</feature>
<dbReference type="Pfam" id="PF23561">
    <property type="entry name" value="zf-C2H2_15"/>
    <property type="match status" value="1"/>
</dbReference>
<reference evidence="15" key="1">
    <citation type="submission" date="2021-10" db="EMBL/GenBank/DDBJ databases">
        <title>Tropical sea cucumber genome reveals ecological adaptation and Cuvierian tubules defense mechanism.</title>
        <authorList>
            <person name="Chen T."/>
        </authorList>
    </citation>
    <scope>NUCLEOTIDE SEQUENCE</scope>
    <source>
        <strain evidence="15">Nanhai2018</strain>
        <tissue evidence="15">Muscle</tissue>
    </source>
</reference>
<evidence type="ECO:0000256" key="11">
    <source>
        <dbReference type="ARBA" id="ARBA00023242"/>
    </source>
</evidence>
<organism evidence="15 16">
    <name type="scientific">Holothuria leucospilota</name>
    <name type="common">Black long sea cucumber</name>
    <name type="synonym">Mertensiothuria leucospilota</name>
    <dbReference type="NCBI Taxonomy" id="206669"/>
    <lineage>
        <taxon>Eukaryota</taxon>
        <taxon>Metazoa</taxon>
        <taxon>Echinodermata</taxon>
        <taxon>Eleutherozoa</taxon>
        <taxon>Echinozoa</taxon>
        <taxon>Holothuroidea</taxon>
        <taxon>Aspidochirotacea</taxon>
        <taxon>Aspidochirotida</taxon>
        <taxon>Holothuriidae</taxon>
        <taxon>Holothuria</taxon>
    </lineage>
</organism>
<feature type="region of interest" description="Disordered" evidence="13">
    <location>
        <begin position="784"/>
        <end position="936"/>
    </location>
</feature>
<dbReference type="PROSITE" id="PS50157">
    <property type="entry name" value="ZINC_FINGER_C2H2_2"/>
    <property type="match status" value="5"/>
</dbReference>
<dbReference type="Pfam" id="PF00096">
    <property type="entry name" value="zf-C2H2"/>
    <property type="match status" value="3"/>
</dbReference>
<evidence type="ECO:0000256" key="10">
    <source>
        <dbReference type="ARBA" id="ARBA00023163"/>
    </source>
</evidence>
<evidence type="ECO:0000256" key="1">
    <source>
        <dbReference type="ARBA" id="ARBA00004123"/>
    </source>
</evidence>
<dbReference type="EMBL" id="JAIZAY010000006">
    <property type="protein sequence ID" value="KAJ8039980.1"/>
    <property type="molecule type" value="Genomic_DNA"/>
</dbReference>
<dbReference type="FunFam" id="3.30.160.60:FF:000036">
    <property type="entry name" value="GLI family zinc finger 3"/>
    <property type="match status" value="1"/>
</dbReference>
<dbReference type="Proteomes" id="UP001152320">
    <property type="component" value="Chromosome 6"/>
</dbReference>
<dbReference type="InterPro" id="IPR013087">
    <property type="entry name" value="Znf_C2H2_type"/>
</dbReference>
<evidence type="ECO:0000259" key="14">
    <source>
        <dbReference type="PROSITE" id="PS50157"/>
    </source>
</evidence>
<feature type="region of interest" description="Disordered" evidence="13">
    <location>
        <begin position="559"/>
        <end position="587"/>
    </location>
</feature>
<dbReference type="FunFam" id="3.30.160.60:FF:000031">
    <property type="entry name" value="GLI family zinc finger 3"/>
    <property type="match status" value="1"/>
</dbReference>
<keyword evidence="7" id="KW-0862">Zinc</keyword>
<evidence type="ECO:0000256" key="4">
    <source>
        <dbReference type="ARBA" id="ARBA00022723"/>
    </source>
</evidence>
<evidence type="ECO:0000256" key="8">
    <source>
        <dbReference type="ARBA" id="ARBA00023015"/>
    </source>
</evidence>
<dbReference type="SMART" id="SM00355">
    <property type="entry name" value="ZnF_C2H2"/>
    <property type="match status" value="5"/>
</dbReference>
<keyword evidence="8" id="KW-0805">Transcription regulation</keyword>
<evidence type="ECO:0000313" key="15">
    <source>
        <dbReference type="EMBL" id="KAJ8039980.1"/>
    </source>
</evidence>
<dbReference type="InterPro" id="IPR043359">
    <property type="entry name" value="GLI-like"/>
</dbReference>
<dbReference type="Gene3D" id="3.30.160.60">
    <property type="entry name" value="Classic Zinc Finger"/>
    <property type="match status" value="5"/>
</dbReference>
<gene>
    <name evidence="15" type="ORF">HOLleu_14150</name>
</gene>
<comment type="subcellular location">
    <subcellularLocation>
        <location evidence="1">Nucleus</location>
    </subcellularLocation>
</comment>
<dbReference type="PROSITE" id="PS00028">
    <property type="entry name" value="ZINC_FINGER_C2H2_1"/>
    <property type="match status" value="4"/>
</dbReference>
<dbReference type="PANTHER" id="PTHR45718">
    <property type="entry name" value="TRANSCRIPTIONAL ACTIVATOR CUBITUS INTERRUPTUS"/>
    <property type="match status" value="1"/>
</dbReference>
<proteinExistence type="inferred from homology"/>
<feature type="domain" description="C2H2-type" evidence="14">
    <location>
        <begin position="722"/>
        <end position="751"/>
    </location>
</feature>
<dbReference type="AlphaFoldDB" id="A0A9Q1C886"/>
<dbReference type="GO" id="GO:0000981">
    <property type="term" value="F:DNA-binding transcription factor activity, RNA polymerase II-specific"/>
    <property type="evidence" value="ECO:0007669"/>
    <property type="project" value="TreeGrafter"/>
</dbReference>
<dbReference type="FunFam" id="3.30.160.60:FF:000019">
    <property type="entry name" value="GLI family zinc finger 3"/>
    <property type="match status" value="1"/>
</dbReference>
<evidence type="ECO:0000256" key="6">
    <source>
        <dbReference type="ARBA" id="ARBA00022771"/>
    </source>
</evidence>
<dbReference type="InterPro" id="IPR056436">
    <property type="entry name" value="Znf-C2H2_ZIC1-5/GLI1-3-like"/>
</dbReference>
<keyword evidence="10" id="KW-0804">Transcription</keyword>
<feature type="domain" description="C2H2-type" evidence="14">
    <location>
        <begin position="595"/>
        <end position="625"/>
    </location>
</feature>
<evidence type="ECO:0000256" key="13">
    <source>
        <dbReference type="SAM" id="MobiDB-lite"/>
    </source>
</evidence>
<feature type="domain" description="C2H2-type" evidence="14">
    <location>
        <begin position="662"/>
        <end position="691"/>
    </location>
</feature>
<evidence type="ECO:0000256" key="5">
    <source>
        <dbReference type="ARBA" id="ARBA00022737"/>
    </source>
</evidence>
<protein>
    <submittedName>
        <fullName evidence="15">Zinc finger protein GLIS3</fullName>
    </submittedName>
</protein>
<evidence type="ECO:0000256" key="12">
    <source>
        <dbReference type="PROSITE-ProRule" id="PRU00042"/>
    </source>
</evidence>
<keyword evidence="16" id="KW-1185">Reference proteome</keyword>
<feature type="domain" description="C2H2-type" evidence="14">
    <location>
        <begin position="634"/>
        <end position="661"/>
    </location>
</feature>
<dbReference type="SUPFAM" id="SSF57667">
    <property type="entry name" value="beta-beta-alpha zinc fingers"/>
    <property type="match status" value="3"/>
</dbReference>
<keyword evidence="9" id="KW-0238">DNA-binding</keyword>
<evidence type="ECO:0000256" key="2">
    <source>
        <dbReference type="ARBA" id="ARBA00010831"/>
    </source>
</evidence>
<keyword evidence="6 12" id="KW-0863">Zinc-finger</keyword>
<feature type="compositionally biased region" description="Polar residues" evidence="13">
    <location>
        <begin position="32"/>
        <end position="44"/>
    </location>
</feature>
<sequence length="1054" mass="114529">MEDKVSHDPSNSHHIPSSMGFSSRPIPPIRVQSDTPCPPSNSATPVPLHLKQVKQEQLEGSENGSICTYGGHVLPNISRCANDELKEKVDVSAETLSEGAGEELRTYTNLEASQNKNPSQQHSGESYAASNVTSILDSKKSNLNGNGLYMPTVTSAAYSPTPSDISSIRFTPQNVPSVACSISSHHYQPSSASSEKYFLEPLGAPLKQESLHGSGTASIKTLTTLTPQGSRGPASIAGSDICDQLMPPSSALSQYASSFNSLSPFPIEISPAGSSFASPRHSARSMSARGRKRALSLSPLSADGLDFNTIIRTSPTSLVAYINGSRGSSTSISPSLSLQPGEYGHLSARTGISPIVQSSAETTLPCSVGTNAPLREAPTYHVPKHTYGFNNNNNANNISNVQMHHHIDHTNTGTEAIAGQLVVQPRNEALLEYTNFHGNYQSYKQELIDTYQMPPPSQYPHTSGNYAAHAPHAAAYNQNPSNSVITTYQDSTFPPQNVSYSNSGSYSHHNTYLPTCGTTNYQISVGYSNQTANFQSNSLPPVNMQMPTLTSELPPPPPYSQHFDGLRGKSSPPMSHVQGTPSPVKNGDDTEEKIMICRWIDCNAIFEEQDELVRHIEKVHIDQRKGEDFTCFWQGCTRRFKPFNARYKLLIHMRVHSGEKPNKCTFEGCPKAFSRLENLKIHLRSHTGEKPYLCQHPGCTKAFSNSSDRAKHQRTHLDTKPYACQIPGCTKRYTDPSSLRKHVKAHAAKEHQARKKLRTREEFAPPDILSDCLSIQSIHPLSHGDSPLDLNDSGIGRSPHSSCPTSAELFSGVYPSRHSSRSGATTGTSNYSSHTSPVSMQGSPQGVPTTQSLGSVTDTNQQERARVHPHPPPLATRRTFPPALLPRRNTHQGPGSAPMKTRPHPMTAPLQAGLRHNSYSSSKPLQVPSHPTSNLPSSPVVFRRPVVPPSHVRPSITFQTLHPLPRPLPVNNNTFKSLTPLNLLQDSSSTNEVETLERVLSAQSITERGGHQQPVSGSAVMSTGHSLEDNNLLQMNAVDRCPSQLSAIYAEGAS</sequence>
<feature type="compositionally biased region" description="Polar residues" evidence="13">
    <location>
        <begin position="917"/>
        <end position="935"/>
    </location>
</feature>
<keyword evidence="5" id="KW-0677">Repeat</keyword>
<keyword evidence="3" id="KW-0678">Repressor</keyword>
<evidence type="ECO:0000256" key="7">
    <source>
        <dbReference type="ARBA" id="ARBA00022833"/>
    </source>
</evidence>
<feature type="region of interest" description="Disordered" evidence="13">
    <location>
        <begin position="1"/>
        <end position="47"/>
    </location>
</feature>
<feature type="compositionally biased region" description="Polar residues" evidence="13">
    <location>
        <begin position="821"/>
        <end position="860"/>
    </location>
</feature>
<feature type="compositionally biased region" description="Polar residues" evidence="13">
    <location>
        <begin position="12"/>
        <end position="21"/>
    </location>
</feature>
<dbReference type="FunFam" id="3.30.160.60:FF:000048">
    <property type="entry name" value="GLI family zinc finger 3"/>
    <property type="match status" value="1"/>
</dbReference>
<keyword evidence="4" id="KW-0479">Metal-binding</keyword>
<keyword evidence="11" id="KW-0539">Nucleus</keyword>
<dbReference type="GO" id="GO:0000978">
    <property type="term" value="F:RNA polymerase II cis-regulatory region sequence-specific DNA binding"/>
    <property type="evidence" value="ECO:0007669"/>
    <property type="project" value="TreeGrafter"/>
</dbReference>